<protein>
    <submittedName>
        <fullName evidence="7">Unannotated protein</fullName>
    </submittedName>
</protein>
<keyword evidence="3 5" id="KW-1133">Transmembrane helix</keyword>
<feature type="transmembrane region" description="Helical" evidence="5">
    <location>
        <begin position="160"/>
        <end position="182"/>
    </location>
</feature>
<proteinExistence type="predicted"/>
<feature type="transmembrane region" description="Helical" evidence="5">
    <location>
        <begin position="21"/>
        <end position="39"/>
    </location>
</feature>
<reference evidence="7" key="1">
    <citation type="submission" date="2020-05" db="EMBL/GenBank/DDBJ databases">
        <authorList>
            <person name="Chiriac C."/>
            <person name="Salcher M."/>
            <person name="Ghai R."/>
            <person name="Kavagutti S V."/>
        </authorList>
    </citation>
    <scope>NUCLEOTIDE SEQUENCE</scope>
</reference>
<dbReference type="Pfam" id="PF01061">
    <property type="entry name" value="ABC2_membrane"/>
    <property type="match status" value="1"/>
</dbReference>
<dbReference type="PIRSF" id="PIRSF006648">
    <property type="entry name" value="DrrB"/>
    <property type="match status" value="1"/>
</dbReference>
<gene>
    <name evidence="7" type="ORF">UFOPK2925_00151</name>
</gene>
<feature type="transmembrane region" description="Helical" evidence="5">
    <location>
        <begin position="131"/>
        <end position="153"/>
    </location>
</feature>
<comment type="subcellular location">
    <subcellularLocation>
        <location evidence="1">Membrane</location>
        <topology evidence="1">Multi-pass membrane protein</topology>
    </subcellularLocation>
</comment>
<evidence type="ECO:0000256" key="4">
    <source>
        <dbReference type="ARBA" id="ARBA00023136"/>
    </source>
</evidence>
<organism evidence="7">
    <name type="scientific">freshwater metagenome</name>
    <dbReference type="NCBI Taxonomy" id="449393"/>
    <lineage>
        <taxon>unclassified sequences</taxon>
        <taxon>metagenomes</taxon>
        <taxon>ecological metagenomes</taxon>
    </lineage>
</organism>
<evidence type="ECO:0000256" key="5">
    <source>
        <dbReference type="SAM" id="Phobius"/>
    </source>
</evidence>
<dbReference type="InterPro" id="IPR047817">
    <property type="entry name" value="ABC2_TM_bact-type"/>
</dbReference>
<accession>A0A6J6VAH7</accession>
<evidence type="ECO:0000259" key="6">
    <source>
        <dbReference type="PROSITE" id="PS51012"/>
    </source>
</evidence>
<dbReference type="PROSITE" id="PS51012">
    <property type="entry name" value="ABC_TM2"/>
    <property type="match status" value="1"/>
</dbReference>
<dbReference type="InterPro" id="IPR013525">
    <property type="entry name" value="ABC2_TM"/>
</dbReference>
<evidence type="ECO:0000256" key="2">
    <source>
        <dbReference type="ARBA" id="ARBA00022692"/>
    </source>
</evidence>
<evidence type="ECO:0000256" key="1">
    <source>
        <dbReference type="ARBA" id="ARBA00004141"/>
    </source>
</evidence>
<feature type="domain" description="ABC transmembrane type-2" evidence="6">
    <location>
        <begin position="18"/>
        <end position="241"/>
    </location>
</feature>
<dbReference type="PANTHER" id="PTHR43229:SF2">
    <property type="entry name" value="NODULATION PROTEIN J"/>
    <property type="match status" value="1"/>
</dbReference>
<evidence type="ECO:0000256" key="3">
    <source>
        <dbReference type="ARBA" id="ARBA00022989"/>
    </source>
</evidence>
<keyword evidence="4 5" id="KW-0472">Membrane</keyword>
<name>A0A6J6VAH7_9ZZZZ</name>
<feature type="transmembrane region" description="Helical" evidence="5">
    <location>
        <begin position="103"/>
        <end position="125"/>
    </location>
</feature>
<evidence type="ECO:0000313" key="7">
    <source>
        <dbReference type="EMBL" id="CAB4768784.1"/>
    </source>
</evidence>
<dbReference type="GO" id="GO:0043190">
    <property type="term" value="C:ATP-binding cassette (ABC) transporter complex"/>
    <property type="evidence" value="ECO:0007669"/>
    <property type="project" value="InterPro"/>
</dbReference>
<dbReference type="GO" id="GO:0140359">
    <property type="term" value="F:ABC-type transporter activity"/>
    <property type="evidence" value="ECO:0007669"/>
    <property type="project" value="InterPro"/>
</dbReference>
<sequence>MNARGVLAQARAEITLGLRRGESLVVTIGIPVGVLLFFGKVQTVSVDGDPLIFLVPGVLALAVMSSAMVSLGIATGFDRRYGVLKRLGSTPLTRSGLLTAKTLYVLAIETIQLSVLIAVALLLGWRTGGCVPLAFLFLLIGTICFAGLGLLLAGTLRAEANLALANGLYLALLFLGGMAYPLTRLPSAVRSFAELLPAAALAESVRGALHSPMDVPVKSVVVLVVWAIVLPVLAAKLFRWEE</sequence>
<dbReference type="EMBL" id="CAEZZU010000009">
    <property type="protein sequence ID" value="CAB4768784.1"/>
    <property type="molecule type" value="Genomic_DNA"/>
</dbReference>
<dbReference type="InterPro" id="IPR000412">
    <property type="entry name" value="ABC_2_transport"/>
</dbReference>
<dbReference type="InterPro" id="IPR051784">
    <property type="entry name" value="Nod_factor_ABC_transporter"/>
</dbReference>
<feature type="transmembrane region" description="Helical" evidence="5">
    <location>
        <begin position="51"/>
        <end position="77"/>
    </location>
</feature>
<dbReference type="AlphaFoldDB" id="A0A6J6VAH7"/>
<dbReference type="PRINTS" id="PR00164">
    <property type="entry name" value="ABC2TRNSPORT"/>
</dbReference>
<keyword evidence="2 5" id="KW-0812">Transmembrane</keyword>
<feature type="transmembrane region" description="Helical" evidence="5">
    <location>
        <begin position="219"/>
        <end position="238"/>
    </location>
</feature>
<dbReference type="PANTHER" id="PTHR43229">
    <property type="entry name" value="NODULATION PROTEIN J"/>
    <property type="match status" value="1"/>
</dbReference>